<evidence type="ECO:0000313" key="3">
    <source>
        <dbReference type="EMBL" id="MCT2588803.1"/>
    </source>
</evidence>
<evidence type="ECO:0000313" key="4">
    <source>
        <dbReference type="Proteomes" id="UP001156389"/>
    </source>
</evidence>
<protein>
    <submittedName>
        <fullName evidence="3">Uncharacterized protein</fullName>
    </submittedName>
</protein>
<gene>
    <name evidence="3" type="ORF">LHJ74_02420</name>
</gene>
<sequence length="488" mass="52563">MDYPIHEHDPYQPPGEPPEPPEPHGDPGLPDPPPSDPLAAALGNASLLGIGYLLLGQWRLAALAALCTGMLLSFSASDATAWWEVVLLLWWVSGIAAGWFLARGRAEHAVRRGQRAGALAVTVAVLLAAALLRVDAYGIEDRVNEAREGGDCETAVAAQDEVWFGHRLAGAPVVAPGDAVVEACHRLERAAARLTAGRSGSADDLRQGFGILAGVLEKPGNEKTVETVLDGFLDGLPTEDSCKTAEITDWLRDRKPTRDVLDQSADTATRTEPAALMGCGDELMDEDSWKKARTHYQHLLDEHPDDARTGEARSGVKKATLAIELDNVRGLVDSAVDASSGYCDAPAQYSGAPKYRKGENRALFLGDSEYTGKLPGDWRTEDPAKAALVVCADTAKNGAAVETCDYENDRSEFLPHQVTFYKVKIPLKVYELRTGKRLDPREVQISGGSCPSVLRYEYYGTADLGPGDQFVSTAKSGVRDAFRSVITR</sequence>
<comment type="caution">
    <text evidence="3">The sequence shown here is derived from an EMBL/GenBank/DDBJ whole genome shotgun (WGS) entry which is preliminary data.</text>
</comment>
<feature type="region of interest" description="Disordered" evidence="1">
    <location>
        <begin position="1"/>
        <end position="35"/>
    </location>
</feature>
<keyword evidence="2" id="KW-0472">Membrane</keyword>
<keyword evidence="2" id="KW-0812">Transmembrane</keyword>
<feature type="compositionally biased region" description="Basic and acidic residues" evidence="1">
    <location>
        <begin position="1"/>
        <end position="10"/>
    </location>
</feature>
<reference evidence="3 4" key="1">
    <citation type="submission" date="2021-10" db="EMBL/GenBank/DDBJ databases">
        <title>Streptomyces gossypii sp. nov., isolated from soil collected from cotton field.</title>
        <authorList>
            <person name="Ge X."/>
            <person name="Chen X."/>
            <person name="Liu W."/>
        </authorList>
    </citation>
    <scope>NUCLEOTIDE SEQUENCE [LARGE SCALE GENOMIC DNA]</scope>
    <source>
        <strain evidence="3 4">N2-109</strain>
    </source>
</reference>
<organism evidence="3 4">
    <name type="scientific">Streptomyces gossypii</name>
    <dbReference type="NCBI Taxonomy" id="2883101"/>
    <lineage>
        <taxon>Bacteria</taxon>
        <taxon>Bacillati</taxon>
        <taxon>Actinomycetota</taxon>
        <taxon>Actinomycetes</taxon>
        <taxon>Kitasatosporales</taxon>
        <taxon>Streptomycetaceae</taxon>
        <taxon>Streptomyces</taxon>
    </lineage>
</organism>
<feature type="transmembrane region" description="Helical" evidence="2">
    <location>
        <begin position="114"/>
        <end position="132"/>
    </location>
</feature>
<feature type="compositionally biased region" description="Pro residues" evidence="1">
    <location>
        <begin position="11"/>
        <end position="20"/>
    </location>
</feature>
<dbReference type="EMBL" id="JAJAGO010000001">
    <property type="protein sequence ID" value="MCT2588803.1"/>
    <property type="molecule type" value="Genomic_DNA"/>
</dbReference>
<evidence type="ECO:0000256" key="1">
    <source>
        <dbReference type="SAM" id="MobiDB-lite"/>
    </source>
</evidence>
<keyword evidence="2" id="KW-1133">Transmembrane helix</keyword>
<evidence type="ECO:0000256" key="2">
    <source>
        <dbReference type="SAM" id="Phobius"/>
    </source>
</evidence>
<dbReference type="Proteomes" id="UP001156389">
    <property type="component" value="Unassembled WGS sequence"/>
</dbReference>
<accession>A0ABT2JLQ1</accession>
<dbReference type="RefSeq" id="WP_260215733.1">
    <property type="nucleotide sequence ID" value="NZ_JAJAGO010000001.1"/>
</dbReference>
<name>A0ABT2JLQ1_9ACTN</name>
<keyword evidence="4" id="KW-1185">Reference proteome</keyword>
<proteinExistence type="predicted"/>
<feature type="transmembrane region" description="Helical" evidence="2">
    <location>
        <begin position="82"/>
        <end position="102"/>
    </location>
</feature>